<gene>
    <name evidence="1" type="ORF">FOQG_17589</name>
</gene>
<accession>X0B6G5</accession>
<evidence type="ECO:0000313" key="2">
    <source>
        <dbReference type="Proteomes" id="UP000030663"/>
    </source>
</evidence>
<dbReference type="HOGENOM" id="CLU_2527564_0_0_1"/>
<name>X0B6G5_FUSOX</name>
<keyword evidence="2" id="KW-1185">Reference proteome</keyword>
<dbReference type="EMBL" id="JH658581">
    <property type="protein sequence ID" value="EXK77705.1"/>
    <property type="molecule type" value="Genomic_DNA"/>
</dbReference>
<sequence length="84" mass="9490">MNPAKKLQPDLDHGFVGQYRYIDMSPFNSQAAVIHYVVKCVGKAEKESESYRDVTKCILPLVNSARGVVGFVVKFMNRLIAERD</sequence>
<dbReference type="AlphaFoldDB" id="X0B6G5"/>
<organism evidence="1 2">
    <name type="scientific">Fusarium oxysporum f. sp. raphani 54005</name>
    <dbReference type="NCBI Taxonomy" id="1089458"/>
    <lineage>
        <taxon>Eukaryota</taxon>
        <taxon>Fungi</taxon>
        <taxon>Dikarya</taxon>
        <taxon>Ascomycota</taxon>
        <taxon>Pezizomycotina</taxon>
        <taxon>Sordariomycetes</taxon>
        <taxon>Hypocreomycetidae</taxon>
        <taxon>Hypocreales</taxon>
        <taxon>Nectriaceae</taxon>
        <taxon>Fusarium</taxon>
        <taxon>Fusarium oxysporum species complex</taxon>
    </lineage>
</organism>
<protein>
    <submittedName>
        <fullName evidence="1">Uncharacterized protein</fullName>
    </submittedName>
</protein>
<evidence type="ECO:0000313" key="1">
    <source>
        <dbReference type="EMBL" id="EXK77705.1"/>
    </source>
</evidence>
<proteinExistence type="predicted"/>
<dbReference type="Proteomes" id="UP000030663">
    <property type="component" value="Unassembled WGS sequence"/>
</dbReference>
<reference evidence="1 2" key="1">
    <citation type="submission" date="2011-11" db="EMBL/GenBank/DDBJ databases">
        <title>The Genome Sequence of Fusarium oxysporum PHW815.</title>
        <authorList>
            <consortium name="The Broad Institute Genome Sequencing Platform"/>
            <person name="Ma L.-J."/>
            <person name="Gale L.R."/>
            <person name="Schwartz D.C."/>
            <person name="Zhou S."/>
            <person name="Corby-Kistler H."/>
            <person name="Young S.K."/>
            <person name="Zeng Q."/>
            <person name="Gargeya S."/>
            <person name="Fitzgerald M."/>
            <person name="Haas B."/>
            <person name="Abouelleil A."/>
            <person name="Alvarado L."/>
            <person name="Arachchi H.M."/>
            <person name="Berlin A."/>
            <person name="Brown A."/>
            <person name="Chapman S.B."/>
            <person name="Chen Z."/>
            <person name="Dunbar C."/>
            <person name="Freedman E."/>
            <person name="Gearin G."/>
            <person name="Goldberg J."/>
            <person name="Griggs A."/>
            <person name="Gujja S."/>
            <person name="Heiman D."/>
            <person name="Howarth C."/>
            <person name="Larson L."/>
            <person name="Lui A."/>
            <person name="MacDonald P.J.P."/>
            <person name="Montmayeur A."/>
            <person name="Murphy C."/>
            <person name="Neiman D."/>
            <person name="Pearson M."/>
            <person name="Priest M."/>
            <person name="Roberts A."/>
            <person name="Saif S."/>
            <person name="Shea T."/>
            <person name="Shenoy N."/>
            <person name="Sisk P."/>
            <person name="Stolte C."/>
            <person name="Sykes S."/>
            <person name="Wortman J."/>
            <person name="Nusbaum C."/>
            <person name="Birren B."/>
        </authorList>
    </citation>
    <scope>NUCLEOTIDE SEQUENCE [LARGE SCALE GENOMIC DNA]</scope>
    <source>
        <strain evidence="1 2">54005</strain>
    </source>
</reference>